<organism evidence="5 6">
    <name type="scientific">Athelia psychrophila</name>
    <dbReference type="NCBI Taxonomy" id="1759441"/>
    <lineage>
        <taxon>Eukaryota</taxon>
        <taxon>Fungi</taxon>
        <taxon>Dikarya</taxon>
        <taxon>Basidiomycota</taxon>
        <taxon>Agaricomycotina</taxon>
        <taxon>Agaricomycetes</taxon>
        <taxon>Agaricomycetidae</taxon>
        <taxon>Atheliales</taxon>
        <taxon>Atheliaceae</taxon>
        <taxon>Athelia</taxon>
    </lineage>
</organism>
<keyword evidence="3 4" id="KW-0862">Zinc</keyword>
<evidence type="ECO:0000313" key="6">
    <source>
        <dbReference type="Proteomes" id="UP000076532"/>
    </source>
</evidence>
<dbReference type="Gene3D" id="3.40.1050.10">
    <property type="entry name" value="Carbonic anhydrase"/>
    <property type="match status" value="1"/>
</dbReference>
<evidence type="ECO:0000256" key="2">
    <source>
        <dbReference type="ARBA" id="ARBA00022723"/>
    </source>
</evidence>
<proteinExistence type="inferred from homology"/>
<reference evidence="5 6" key="1">
    <citation type="journal article" date="2016" name="Mol. Biol. Evol.">
        <title>Comparative Genomics of Early-Diverging Mushroom-Forming Fungi Provides Insights into the Origins of Lignocellulose Decay Capabilities.</title>
        <authorList>
            <person name="Nagy L.G."/>
            <person name="Riley R."/>
            <person name="Tritt A."/>
            <person name="Adam C."/>
            <person name="Daum C."/>
            <person name="Floudas D."/>
            <person name="Sun H."/>
            <person name="Yadav J.S."/>
            <person name="Pangilinan J."/>
            <person name="Larsson K.H."/>
            <person name="Matsuura K."/>
            <person name="Barry K."/>
            <person name="Labutti K."/>
            <person name="Kuo R."/>
            <person name="Ohm R.A."/>
            <person name="Bhattacharya S.S."/>
            <person name="Shirouzu T."/>
            <person name="Yoshinaga Y."/>
            <person name="Martin F.M."/>
            <person name="Grigoriev I.V."/>
            <person name="Hibbett D.S."/>
        </authorList>
    </citation>
    <scope>NUCLEOTIDE SEQUENCE [LARGE SCALE GENOMIC DNA]</scope>
    <source>
        <strain evidence="5 6">CBS 109695</strain>
    </source>
</reference>
<keyword evidence="2 4" id="KW-0479">Metal-binding</keyword>
<dbReference type="InterPro" id="IPR036874">
    <property type="entry name" value="Carbonic_anhydrase_sf"/>
</dbReference>
<accession>A0A166HLE1</accession>
<dbReference type="AlphaFoldDB" id="A0A166HLE1"/>
<dbReference type="PANTHER" id="PTHR43175">
    <property type="entry name" value="CARBONIC ANHYDRASE"/>
    <property type="match status" value="1"/>
</dbReference>
<evidence type="ECO:0008006" key="7">
    <source>
        <dbReference type="Google" id="ProtNLM"/>
    </source>
</evidence>
<comment type="similarity">
    <text evidence="1">Belongs to the beta-class carbonic anhydrase family.</text>
</comment>
<dbReference type="OrthoDB" id="10248475at2759"/>
<keyword evidence="6" id="KW-1185">Reference proteome</keyword>
<feature type="binding site" evidence="4">
    <location>
        <position position="53"/>
    </location>
    <ligand>
        <name>Zn(2+)</name>
        <dbReference type="ChEBI" id="CHEBI:29105"/>
    </ligand>
</feature>
<dbReference type="GO" id="GO:0004089">
    <property type="term" value="F:carbonate dehydratase activity"/>
    <property type="evidence" value="ECO:0007669"/>
    <property type="project" value="InterPro"/>
</dbReference>
<evidence type="ECO:0000313" key="5">
    <source>
        <dbReference type="EMBL" id="KZP18985.1"/>
    </source>
</evidence>
<feature type="binding site" evidence="4">
    <location>
        <position position="56"/>
    </location>
    <ligand>
        <name>Zn(2+)</name>
        <dbReference type="ChEBI" id="CHEBI:29105"/>
    </ligand>
</feature>
<evidence type="ECO:0000256" key="1">
    <source>
        <dbReference type="ARBA" id="ARBA00006217"/>
    </source>
</evidence>
<dbReference type="STRING" id="436010.A0A166HLE1"/>
<dbReference type="SUPFAM" id="SSF53056">
    <property type="entry name" value="beta-carbonic anhydrase, cab"/>
    <property type="match status" value="1"/>
</dbReference>
<name>A0A166HLE1_9AGAM</name>
<dbReference type="GO" id="GO:0008270">
    <property type="term" value="F:zinc ion binding"/>
    <property type="evidence" value="ECO:0007669"/>
    <property type="project" value="InterPro"/>
</dbReference>
<dbReference type="PANTHER" id="PTHR43175:SF3">
    <property type="entry name" value="CARBON DISULFIDE HYDROLASE"/>
    <property type="match status" value="1"/>
</dbReference>
<gene>
    <name evidence="5" type="ORF">FIBSPDRAFT_955743</name>
</gene>
<comment type="cofactor">
    <cofactor evidence="4">
        <name>Zn(2+)</name>
        <dbReference type="ChEBI" id="CHEBI:29105"/>
    </cofactor>
    <text evidence="4">Binds 1 zinc ion per subunit.</text>
</comment>
<dbReference type="Proteomes" id="UP000076532">
    <property type="component" value="Unassembled WGS sequence"/>
</dbReference>
<evidence type="ECO:0000256" key="3">
    <source>
        <dbReference type="ARBA" id="ARBA00022833"/>
    </source>
</evidence>
<dbReference type="EMBL" id="KV417567">
    <property type="protein sequence ID" value="KZP18985.1"/>
    <property type="molecule type" value="Genomic_DNA"/>
</dbReference>
<dbReference type="InterPro" id="IPR001765">
    <property type="entry name" value="Carbonic_anhydrase"/>
</dbReference>
<feature type="binding site" evidence="4">
    <location>
        <position position="2"/>
    </location>
    <ligand>
        <name>Zn(2+)</name>
        <dbReference type="ChEBI" id="CHEBI:29105"/>
    </ligand>
</feature>
<sequence length="62" mass="6736">MDCRINSFEQIGLNFGEAHIIRTAGGTAEAIRSIIVSQRAETTATEDIAIFHHTDCGMAETL</sequence>
<protein>
    <recommendedName>
        <fullName evidence="7">Carbonic anhydrase</fullName>
    </recommendedName>
</protein>
<evidence type="ECO:0000256" key="4">
    <source>
        <dbReference type="PIRSR" id="PIRSR601765-1"/>
    </source>
</evidence>